<dbReference type="EMBL" id="LAZR01027232">
    <property type="protein sequence ID" value="KKL66357.1"/>
    <property type="molecule type" value="Genomic_DNA"/>
</dbReference>
<proteinExistence type="predicted"/>
<protein>
    <submittedName>
        <fullName evidence="1">Uncharacterized protein</fullName>
    </submittedName>
</protein>
<accession>A0A0F9GTD5</accession>
<gene>
    <name evidence="1" type="ORF">LCGC14_2145800</name>
</gene>
<name>A0A0F9GTD5_9ZZZZ</name>
<organism evidence="1">
    <name type="scientific">marine sediment metagenome</name>
    <dbReference type="NCBI Taxonomy" id="412755"/>
    <lineage>
        <taxon>unclassified sequences</taxon>
        <taxon>metagenomes</taxon>
        <taxon>ecological metagenomes</taxon>
    </lineage>
</organism>
<evidence type="ECO:0000313" key="1">
    <source>
        <dbReference type="EMBL" id="KKL66357.1"/>
    </source>
</evidence>
<comment type="caution">
    <text evidence="1">The sequence shown here is derived from an EMBL/GenBank/DDBJ whole genome shotgun (WGS) entry which is preliminary data.</text>
</comment>
<dbReference type="AlphaFoldDB" id="A0A0F9GTD5"/>
<sequence length="43" mass="5134">MEQQPEIITQLYECCHEWIDPESLVWDLEEDRLVCGECYSGKD</sequence>
<reference evidence="1" key="1">
    <citation type="journal article" date="2015" name="Nature">
        <title>Complex archaea that bridge the gap between prokaryotes and eukaryotes.</title>
        <authorList>
            <person name="Spang A."/>
            <person name="Saw J.H."/>
            <person name="Jorgensen S.L."/>
            <person name="Zaremba-Niedzwiedzka K."/>
            <person name="Martijn J."/>
            <person name="Lind A.E."/>
            <person name="van Eijk R."/>
            <person name="Schleper C."/>
            <person name="Guy L."/>
            <person name="Ettema T.J."/>
        </authorList>
    </citation>
    <scope>NUCLEOTIDE SEQUENCE</scope>
</reference>